<feature type="compositionally biased region" description="Basic and acidic residues" evidence="1">
    <location>
        <begin position="72"/>
        <end position="96"/>
    </location>
</feature>
<dbReference type="AlphaFoldDB" id="A0AAV7Q8W3"/>
<proteinExistence type="predicted"/>
<comment type="caution">
    <text evidence="2">The sequence shown here is derived from an EMBL/GenBank/DDBJ whole genome shotgun (WGS) entry which is preliminary data.</text>
</comment>
<dbReference type="Proteomes" id="UP001066276">
    <property type="component" value="Chromosome 6"/>
</dbReference>
<sequence length="138" mass="15997">MLKRPPNKKKTERSVYMLCASYEASTRFLAAERLQKSSRSFGVVVAKQLQPLLVSSLPRLPACITDRQSSVQKEHPSDKQTGNQERENSIQQEHRTQKGPLRARRQILYFKEPRNQVQFKSLLATGKHVYFFLRSTVH</sequence>
<evidence type="ECO:0000313" key="3">
    <source>
        <dbReference type="Proteomes" id="UP001066276"/>
    </source>
</evidence>
<protein>
    <submittedName>
        <fullName evidence="2">Uncharacterized protein</fullName>
    </submittedName>
</protein>
<evidence type="ECO:0000256" key="1">
    <source>
        <dbReference type="SAM" id="MobiDB-lite"/>
    </source>
</evidence>
<keyword evidence="3" id="KW-1185">Reference proteome</keyword>
<feature type="region of interest" description="Disordered" evidence="1">
    <location>
        <begin position="65"/>
        <end position="102"/>
    </location>
</feature>
<accession>A0AAV7Q8W3</accession>
<dbReference type="EMBL" id="JANPWB010000010">
    <property type="protein sequence ID" value="KAJ1136620.1"/>
    <property type="molecule type" value="Genomic_DNA"/>
</dbReference>
<reference evidence="2" key="1">
    <citation type="journal article" date="2022" name="bioRxiv">
        <title>Sequencing and chromosome-scale assembly of the giantPleurodeles waltlgenome.</title>
        <authorList>
            <person name="Brown T."/>
            <person name="Elewa A."/>
            <person name="Iarovenko S."/>
            <person name="Subramanian E."/>
            <person name="Araus A.J."/>
            <person name="Petzold A."/>
            <person name="Susuki M."/>
            <person name="Suzuki K.-i.T."/>
            <person name="Hayashi T."/>
            <person name="Toyoda A."/>
            <person name="Oliveira C."/>
            <person name="Osipova E."/>
            <person name="Leigh N.D."/>
            <person name="Simon A."/>
            <person name="Yun M.H."/>
        </authorList>
    </citation>
    <scope>NUCLEOTIDE SEQUENCE</scope>
    <source>
        <strain evidence="2">20211129_DDA</strain>
        <tissue evidence="2">Liver</tissue>
    </source>
</reference>
<organism evidence="2 3">
    <name type="scientific">Pleurodeles waltl</name>
    <name type="common">Iberian ribbed newt</name>
    <dbReference type="NCBI Taxonomy" id="8319"/>
    <lineage>
        <taxon>Eukaryota</taxon>
        <taxon>Metazoa</taxon>
        <taxon>Chordata</taxon>
        <taxon>Craniata</taxon>
        <taxon>Vertebrata</taxon>
        <taxon>Euteleostomi</taxon>
        <taxon>Amphibia</taxon>
        <taxon>Batrachia</taxon>
        <taxon>Caudata</taxon>
        <taxon>Salamandroidea</taxon>
        <taxon>Salamandridae</taxon>
        <taxon>Pleurodelinae</taxon>
        <taxon>Pleurodeles</taxon>
    </lineage>
</organism>
<gene>
    <name evidence="2" type="ORF">NDU88_003035</name>
</gene>
<evidence type="ECO:0000313" key="2">
    <source>
        <dbReference type="EMBL" id="KAJ1136620.1"/>
    </source>
</evidence>
<name>A0AAV7Q8W3_PLEWA</name>